<dbReference type="EMBL" id="LLZZ01000032">
    <property type="protein sequence ID" value="KTB11639.1"/>
    <property type="molecule type" value="Genomic_DNA"/>
</dbReference>
<dbReference type="VEuPathDB" id="FungiDB:CAGL0L06226g"/>
<name>A0A0W0D9U3_CANGB</name>
<feature type="coiled-coil region" evidence="4">
    <location>
        <begin position="439"/>
        <end position="481"/>
    </location>
</feature>
<comment type="caution">
    <text evidence="7">The sequence shown here is derived from an EMBL/GenBank/DDBJ whole genome shotgun (WGS) entry which is preliminary data.</text>
</comment>
<dbReference type="VEuPathDB" id="FungiDB:B1J91_L06226g"/>
<feature type="region of interest" description="Disordered" evidence="5">
    <location>
        <begin position="224"/>
        <end position="360"/>
    </location>
</feature>
<evidence type="ECO:0000256" key="3">
    <source>
        <dbReference type="PROSITE-ProRule" id="PRU00117"/>
    </source>
</evidence>
<feature type="compositionally biased region" description="Basic residues" evidence="5">
    <location>
        <begin position="240"/>
        <end position="253"/>
    </location>
</feature>
<keyword evidence="4" id="KW-0175">Coiled coil</keyword>
<feature type="compositionally biased region" description="Polar residues" evidence="5">
    <location>
        <begin position="311"/>
        <end position="350"/>
    </location>
</feature>
<evidence type="ECO:0000256" key="2">
    <source>
        <dbReference type="ARBA" id="ARBA00022884"/>
    </source>
</evidence>
<dbReference type="InterPro" id="IPR004087">
    <property type="entry name" value="KH_dom"/>
</dbReference>
<feature type="domain" description="K Homology" evidence="6">
    <location>
        <begin position="381"/>
        <end position="454"/>
    </location>
</feature>
<dbReference type="Gene3D" id="3.30.1370.10">
    <property type="entry name" value="K Homology domain, type 1"/>
    <property type="match status" value="2"/>
</dbReference>
<dbReference type="GO" id="GO:0003723">
    <property type="term" value="F:RNA binding"/>
    <property type="evidence" value="ECO:0007669"/>
    <property type="project" value="UniProtKB-UniRule"/>
</dbReference>
<evidence type="ECO:0000256" key="5">
    <source>
        <dbReference type="SAM" id="MobiDB-lite"/>
    </source>
</evidence>
<evidence type="ECO:0000259" key="6">
    <source>
        <dbReference type="SMART" id="SM00322"/>
    </source>
</evidence>
<dbReference type="InterPro" id="IPR004088">
    <property type="entry name" value="KH_dom_type_1"/>
</dbReference>
<protein>
    <submittedName>
        <fullName evidence="7">Heterogeneous nuclear rnp K-like protein 2</fullName>
    </submittedName>
</protein>
<dbReference type="CDD" id="cd00105">
    <property type="entry name" value="KH-I"/>
    <property type="match status" value="1"/>
</dbReference>
<evidence type="ECO:0000256" key="4">
    <source>
        <dbReference type="SAM" id="Coils"/>
    </source>
</evidence>
<feature type="domain" description="K Homology" evidence="6">
    <location>
        <begin position="147"/>
        <end position="218"/>
    </location>
</feature>
<dbReference type="SMART" id="SM00322">
    <property type="entry name" value="KH"/>
    <property type="match status" value="2"/>
</dbReference>
<evidence type="ECO:0000256" key="1">
    <source>
        <dbReference type="ARBA" id="ARBA00022737"/>
    </source>
</evidence>
<organism evidence="7 9">
    <name type="scientific">Candida glabrata</name>
    <name type="common">Yeast</name>
    <name type="synonym">Torulopsis glabrata</name>
    <dbReference type="NCBI Taxonomy" id="5478"/>
    <lineage>
        <taxon>Eukaryota</taxon>
        <taxon>Fungi</taxon>
        <taxon>Dikarya</taxon>
        <taxon>Ascomycota</taxon>
        <taxon>Saccharomycotina</taxon>
        <taxon>Saccharomycetes</taxon>
        <taxon>Saccharomycetales</taxon>
        <taxon>Saccharomycetaceae</taxon>
        <taxon>Nakaseomyces</taxon>
    </lineage>
</organism>
<dbReference type="PROSITE" id="PS50084">
    <property type="entry name" value="KH_TYPE_1"/>
    <property type="match status" value="2"/>
</dbReference>
<feature type="compositionally biased region" description="Polar residues" evidence="5">
    <location>
        <begin position="257"/>
        <end position="267"/>
    </location>
</feature>
<evidence type="ECO:0000313" key="7">
    <source>
        <dbReference type="EMBL" id="KTB11639.1"/>
    </source>
</evidence>
<feature type="compositionally biased region" description="Basic and acidic residues" evidence="5">
    <location>
        <begin position="268"/>
        <end position="283"/>
    </location>
</feature>
<keyword evidence="2 3" id="KW-0694">RNA-binding</keyword>
<accession>A0A0W0D9U3</accession>
<evidence type="ECO:0000313" key="8">
    <source>
        <dbReference type="EMBL" id="KTB13813.1"/>
    </source>
</evidence>
<dbReference type="Proteomes" id="UP000054886">
    <property type="component" value="Unassembled WGS sequence"/>
</dbReference>
<feature type="compositionally biased region" description="Polar residues" evidence="5">
    <location>
        <begin position="284"/>
        <end position="302"/>
    </location>
</feature>
<gene>
    <name evidence="8" type="ORF">AO440_005686</name>
    <name evidence="7" type="ORF">AO440_005934</name>
</gene>
<dbReference type="AlphaFoldDB" id="A0A0W0D9U3"/>
<dbReference type="Pfam" id="PF00013">
    <property type="entry name" value="KH_1"/>
    <property type="match status" value="1"/>
</dbReference>
<reference evidence="7 9" key="1">
    <citation type="submission" date="2015-10" db="EMBL/GenBank/DDBJ databases">
        <title>Draft genomes sequences of Candida glabrata isolates 1A, 1B, 2A, 2B, 3A and 3B.</title>
        <authorList>
            <person name="Haavelsrud O.E."/>
            <person name="Gaustad P."/>
        </authorList>
    </citation>
    <scope>NUCLEOTIDE SEQUENCE [LARGE SCALE GENOMIC DNA]</scope>
    <source>
        <strain evidence="7">910700640</strain>
    </source>
</reference>
<dbReference type="SUPFAM" id="SSF54791">
    <property type="entry name" value="Eukaryotic type KH-domain (KH-domain type I)"/>
    <property type="match status" value="2"/>
</dbReference>
<dbReference type="VEuPathDB" id="FungiDB:GWK60_L09009"/>
<dbReference type="EMBL" id="LLZZ01000004">
    <property type="protein sequence ID" value="KTB13813.1"/>
    <property type="molecule type" value="Genomic_DNA"/>
</dbReference>
<keyword evidence="1" id="KW-0677">Repeat</keyword>
<evidence type="ECO:0000313" key="9">
    <source>
        <dbReference type="Proteomes" id="UP000054886"/>
    </source>
</evidence>
<dbReference type="VEuPathDB" id="FungiDB:GVI51_L06083"/>
<sequence>MDLESQVRLRCLYSKEEFYALKIIYPDWRNRINNIPKFDNRSRTAKPNSIQTVKRKHEVPNGNSVVKKKFASTVTVKNTKEDEYLRDYVITLTGSINDVSLGLLNLLIMVNNPKVTRIIDSVEKPFLKRLLIRADPTFFNNVNDIKKLSFIRMLVSNTNLSKVLGSEGHRIADLRDKYDLRMKASKYKLSQSTDRVFEIEGLAQNIIEALVEINNIILREKTTNSEQVSQVEYEPTPIKPNKKKKRCKKKTKKPNGDSIQGKSSTQEGVDRSESNLSEKKRDNSNQNKNDTGSDSASMSKTIISPKEAHDQNNTPELQTSNHSKRAVSNEQTQEHNTLQKVSSQRSLNSNHSRKTSDSSTASKTLLLHTSGTDTIISSDQQMFVDIILIPEGYVGRLVGKGGSRLANLRKFTRTKILIDERGSKDESKYRKFTITSSDEKNVQRAKALLQANLVEEQRRDREKLENKIKKHLLNENNEEHL</sequence>
<proteinExistence type="predicted"/>
<dbReference type="PANTHER" id="PTHR10288">
    <property type="entry name" value="KH DOMAIN CONTAINING RNA BINDING PROTEIN"/>
    <property type="match status" value="1"/>
</dbReference>
<dbReference type="InterPro" id="IPR036612">
    <property type="entry name" value="KH_dom_type_1_sf"/>
</dbReference>